<keyword evidence="3" id="KW-1185">Reference proteome</keyword>
<accession>A0AAD6RUR8</accession>
<dbReference type="AlphaFoldDB" id="A0AAD6RUR8"/>
<name>A0AAD6RUR8_9ROSI</name>
<organism evidence="2 3">
    <name type="scientific">Populus alba x Populus x berolinensis</name>
    <dbReference type="NCBI Taxonomy" id="444605"/>
    <lineage>
        <taxon>Eukaryota</taxon>
        <taxon>Viridiplantae</taxon>
        <taxon>Streptophyta</taxon>
        <taxon>Embryophyta</taxon>
        <taxon>Tracheophyta</taxon>
        <taxon>Spermatophyta</taxon>
        <taxon>Magnoliopsida</taxon>
        <taxon>eudicotyledons</taxon>
        <taxon>Gunneridae</taxon>
        <taxon>Pentapetalae</taxon>
        <taxon>rosids</taxon>
        <taxon>fabids</taxon>
        <taxon>Malpighiales</taxon>
        <taxon>Salicaceae</taxon>
        <taxon>Saliceae</taxon>
        <taxon>Populus</taxon>
    </lineage>
</organism>
<gene>
    <name evidence="2" type="ORF">NC653_003940</name>
</gene>
<reference evidence="2 3" key="1">
    <citation type="journal article" date="2023" name="Mol. Ecol. Resour.">
        <title>Chromosome-level genome assembly of a triploid poplar Populus alba 'Berolinensis'.</title>
        <authorList>
            <person name="Chen S."/>
            <person name="Yu Y."/>
            <person name="Wang X."/>
            <person name="Wang S."/>
            <person name="Zhang T."/>
            <person name="Zhou Y."/>
            <person name="He R."/>
            <person name="Meng N."/>
            <person name="Wang Y."/>
            <person name="Liu W."/>
            <person name="Liu Z."/>
            <person name="Liu J."/>
            <person name="Guo Q."/>
            <person name="Huang H."/>
            <person name="Sederoff R.R."/>
            <person name="Wang G."/>
            <person name="Qu G."/>
            <person name="Chen S."/>
        </authorList>
    </citation>
    <scope>NUCLEOTIDE SEQUENCE [LARGE SCALE GENOMIC DNA]</scope>
    <source>
        <strain evidence="2">SC-2020</strain>
    </source>
</reference>
<sequence length="98" mass="11866">MWELLRAWVCIDDFNEIMFPREKMRKADKLEGQMRMFRNVIQDGDKSVAYAEYPHYDNDIPRQHDNDIHGKHEYDHGEHESQYMPTRPANIFVLQLQD</sequence>
<evidence type="ECO:0000313" key="2">
    <source>
        <dbReference type="EMBL" id="KAJ7014472.1"/>
    </source>
</evidence>
<evidence type="ECO:0000313" key="3">
    <source>
        <dbReference type="Proteomes" id="UP001164929"/>
    </source>
</evidence>
<feature type="region of interest" description="Disordered" evidence="1">
    <location>
        <begin position="56"/>
        <end position="83"/>
    </location>
</feature>
<feature type="compositionally biased region" description="Basic and acidic residues" evidence="1">
    <location>
        <begin position="56"/>
        <end position="81"/>
    </location>
</feature>
<evidence type="ECO:0000256" key="1">
    <source>
        <dbReference type="SAM" id="MobiDB-lite"/>
    </source>
</evidence>
<dbReference type="EMBL" id="JAQIZT010000001">
    <property type="protein sequence ID" value="KAJ7014472.1"/>
    <property type="molecule type" value="Genomic_DNA"/>
</dbReference>
<proteinExistence type="predicted"/>
<protein>
    <submittedName>
        <fullName evidence="2">Uncharacterized protein</fullName>
    </submittedName>
</protein>
<dbReference type="Proteomes" id="UP001164929">
    <property type="component" value="Chromosome 1"/>
</dbReference>
<comment type="caution">
    <text evidence="2">The sequence shown here is derived from an EMBL/GenBank/DDBJ whole genome shotgun (WGS) entry which is preliminary data.</text>
</comment>